<dbReference type="PANTHER" id="PTHR30290:SF10">
    <property type="entry name" value="PERIPLASMIC OLIGOPEPTIDE-BINDING PROTEIN-RELATED"/>
    <property type="match status" value="1"/>
</dbReference>
<accession>A0A9X4XEB9</accession>
<dbReference type="Gene3D" id="3.90.76.10">
    <property type="entry name" value="Dipeptide-binding Protein, Domain 1"/>
    <property type="match status" value="1"/>
</dbReference>
<dbReference type="EMBL" id="WMQE01000016">
    <property type="protein sequence ID" value="MTK21393.1"/>
    <property type="molecule type" value="Genomic_DNA"/>
</dbReference>
<comment type="caution">
    <text evidence="7">The sequence shown here is derived from an EMBL/GenBank/DDBJ whole genome shotgun (WGS) entry which is preliminary data.</text>
</comment>
<dbReference type="InterPro" id="IPR000914">
    <property type="entry name" value="SBP_5_dom"/>
</dbReference>
<feature type="domain" description="Solute-binding protein family 5" evidence="6">
    <location>
        <begin position="83"/>
        <end position="542"/>
    </location>
</feature>
<dbReference type="Gene3D" id="3.40.190.10">
    <property type="entry name" value="Periplasmic binding protein-like II"/>
    <property type="match status" value="1"/>
</dbReference>
<dbReference type="RefSeq" id="WP_006785836.1">
    <property type="nucleotide sequence ID" value="NZ_CYXW01000003.1"/>
</dbReference>
<protein>
    <submittedName>
        <fullName evidence="7">Peptide ABC transporter substrate-binding protein</fullName>
    </submittedName>
</protein>
<dbReference type="GO" id="GO:0015833">
    <property type="term" value="P:peptide transport"/>
    <property type="evidence" value="ECO:0007669"/>
    <property type="project" value="TreeGrafter"/>
</dbReference>
<sequence length="680" mass="76681">MKKSISFLLIVMSWFVVSQIIQAHAESIDETAVKVIEPKKNYQGFYSIDPETFDYLYTFKQTDSKHFANFIDGLIEHDAYGNLVGAVASHWESNEDATIWTFKLKEGIKWYTDEGSVYDEVRAHDFVAGLWHAADFQSQTLYLVKDVIKNLEAYVNGEVTFDEVGVKAIDDYTLQYELNSPTPYFPSMTTYSILLPVNQSFLESKGSGCRLGSPDLSNCSFGNLNPESILYNGAYRLTNFTSKSVIEYTANVDYWDAESVYIPKVKLIYSESLDPTSLFLAFERGEITSAPIDVYNAAIYAFAKKKYGDSIFVTETSSATSFACFVFNRQAYHSPLDPRIDISPKTAKQREDTKLAILNQAFRQAILHGLDVSAVNAQSVGEELKEISVRNLITQPDFVQTSYHQTYGELVGDSLKRLNPMLYPENFTVEDGQMSYFNPGLAKELMQVAKAELMEQGVDFPVYLDVLINGESEMSFRSAQALKNSLETELKGDVVINLITTSREHLAATKSASLVNTDLYFATAWSPDYGDPKSYMDILDPKQGDMLKYFGLNQAVIETEEDRQIKEQIGLNKFGYLKQAASDVVNDPDLRYELYAQAEAFAIDQAYFIPLSTSGGSYAVSKIIPYTKPYSSYGLSTMKFKGMQISDHIITVVERNQYKEQWIQKRNQIAPSINVDKILP</sequence>
<organism evidence="7 8">
    <name type="scientific">Turicibacter sanguinis</name>
    <dbReference type="NCBI Taxonomy" id="154288"/>
    <lineage>
        <taxon>Bacteria</taxon>
        <taxon>Bacillati</taxon>
        <taxon>Bacillota</taxon>
        <taxon>Erysipelotrichia</taxon>
        <taxon>Erysipelotrichales</taxon>
        <taxon>Turicibacteraceae</taxon>
        <taxon>Turicibacter</taxon>
    </lineage>
</organism>
<evidence type="ECO:0000256" key="2">
    <source>
        <dbReference type="ARBA" id="ARBA00005695"/>
    </source>
</evidence>
<dbReference type="PROSITE" id="PS01040">
    <property type="entry name" value="SBP_BACTERIAL_5"/>
    <property type="match status" value="1"/>
</dbReference>
<feature type="chain" id="PRO_5040741518" evidence="5">
    <location>
        <begin position="24"/>
        <end position="680"/>
    </location>
</feature>
<dbReference type="SUPFAM" id="SSF53850">
    <property type="entry name" value="Periplasmic binding protein-like II"/>
    <property type="match status" value="1"/>
</dbReference>
<dbReference type="OrthoDB" id="9801912at2"/>
<dbReference type="GO" id="GO:0005886">
    <property type="term" value="C:plasma membrane"/>
    <property type="evidence" value="ECO:0007669"/>
    <property type="project" value="UniProtKB-SubCell"/>
</dbReference>
<comment type="similarity">
    <text evidence="2">Belongs to the bacterial solute-binding protein 5 family.</text>
</comment>
<dbReference type="AlphaFoldDB" id="A0A9X4XEB9"/>
<evidence type="ECO:0000259" key="6">
    <source>
        <dbReference type="Pfam" id="PF00496"/>
    </source>
</evidence>
<feature type="signal peptide" evidence="5">
    <location>
        <begin position="1"/>
        <end position="23"/>
    </location>
</feature>
<evidence type="ECO:0000256" key="5">
    <source>
        <dbReference type="SAM" id="SignalP"/>
    </source>
</evidence>
<evidence type="ECO:0000256" key="1">
    <source>
        <dbReference type="ARBA" id="ARBA00004193"/>
    </source>
</evidence>
<dbReference type="InterPro" id="IPR023765">
    <property type="entry name" value="SBP_5_CS"/>
</dbReference>
<dbReference type="Proteomes" id="UP000487649">
    <property type="component" value="Unassembled WGS sequence"/>
</dbReference>
<reference evidence="7 8" key="1">
    <citation type="journal article" date="2019" name="Nat. Med.">
        <title>A library of human gut bacterial isolates paired with longitudinal multiomics data enables mechanistic microbiome research.</title>
        <authorList>
            <person name="Poyet M."/>
            <person name="Groussin M."/>
            <person name="Gibbons S.M."/>
            <person name="Avila-Pacheco J."/>
            <person name="Jiang X."/>
            <person name="Kearney S.M."/>
            <person name="Perrotta A.R."/>
            <person name="Berdy B."/>
            <person name="Zhao S."/>
            <person name="Lieberman T.D."/>
            <person name="Swanson P.K."/>
            <person name="Smith M."/>
            <person name="Roesemann S."/>
            <person name="Alexander J.E."/>
            <person name="Rich S.A."/>
            <person name="Livny J."/>
            <person name="Vlamakis H."/>
            <person name="Clish C."/>
            <person name="Bullock K."/>
            <person name="Deik A."/>
            <person name="Scott J."/>
            <person name="Pierce K.A."/>
            <person name="Xavier R.J."/>
            <person name="Alm E.J."/>
        </authorList>
    </citation>
    <scope>NUCLEOTIDE SEQUENCE [LARGE SCALE GENOMIC DNA]</scope>
    <source>
        <strain evidence="7 8">BIOML-A198</strain>
    </source>
</reference>
<dbReference type="GO" id="GO:1904680">
    <property type="term" value="F:peptide transmembrane transporter activity"/>
    <property type="evidence" value="ECO:0007669"/>
    <property type="project" value="TreeGrafter"/>
</dbReference>
<evidence type="ECO:0000313" key="7">
    <source>
        <dbReference type="EMBL" id="MTK21393.1"/>
    </source>
</evidence>
<keyword evidence="4 5" id="KW-0732">Signal</keyword>
<dbReference type="Pfam" id="PF00496">
    <property type="entry name" value="SBP_bac_5"/>
    <property type="match status" value="1"/>
</dbReference>
<evidence type="ECO:0000256" key="4">
    <source>
        <dbReference type="ARBA" id="ARBA00022729"/>
    </source>
</evidence>
<evidence type="ECO:0000256" key="3">
    <source>
        <dbReference type="ARBA" id="ARBA00022448"/>
    </source>
</evidence>
<dbReference type="PANTHER" id="PTHR30290">
    <property type="entry name" value="PERIPLASMIC BINDING COMPONENT OF ABC TRANSPORTER"/>
    <property type="match status" value="1"/>
</dbReference>
<comment type="subcellular location">
    <subcellularLocation>
        <location evidence="1">Cell membrane</location>
        <topology evidence="1">Lipid-anchor</topology>
    </subcellularLocation>
</comment>
<dbReference type="Gene3D" id="3.10.105.10">
    <property type="entry name" value="Dipeptide-binding Protein, Domain 3"/>
    <property type="match status" value="1"/>
</dbReference>
<dbReference type="InterPro" id="IPR039424">
    <property type="entry name" value="SBP_5"/>
</dbReference>
<gene>
    <name evidence="7" type="ORF">GMA92_08165</name>
</gene>
<proteinExistence type="inferred from homology"/>
<dbReference type="CDD" id="cd08504">
    <property type="entry name" value="PBP2_OppA"/>
    <property type="match status" value="1"/>
</dbReference>
<evidence type="ECO:0000313" key="8">
    <source>
        <dbReference type="Proteomes" id="UP000487649"/>
    </source>
</evidence>
<keyword evidence="3" id="KW-0813">Transport</keyword>
<name>A0A9X4XEB9_9FIRM</name>